<evidence type="ECO:0000256" key="1">
    <source>
        <dbReference type="ARBA" id="ARBA00023242"/>
    </source>
</evidence>
<accession>A0AAD8S0G9</accession>
<feature type="compositionally biased region" description="Basic residues" evidence="3">
    <location>
        <begin position="332"/>
        <end position="344"/>
    </location>
</feature>
<feature type="domain" description="WRC" evidence="4">
    <location>
        <begin position="178"/>
        <end position="226"/>
    </location>
</feature>
<protein>
    <recommendedName>
        <fullName evidence="4">WRC domain-containing protein</fullName>
    </recommendedName>
</protein>
<reference evidence="5" key="1">
    <citation type="submission" date="2023-07" db="EMBL/GenBank/DDBJ databases">
        <title>A chromosome-level genome assembly of Lolium multiflorum.</title>
        <authorList>
            <person name="Chen Y."/>
            <person name="Copetti D."/>
            <person name="Kolliker R."/>
            <person name="Studer B."/>
        </authorList>
    </citation>
    <scope>NUCLEOTIDE SEQUENCE</scope>
    <source>
        <strain evidence="5">02402/16</strain>
        <tissue evidence="5">Leaf</tissue>
    </source>
</reference>
<evidence type="ECO:0000313" key="6">
    <source>
        <dbReference type="Proteomes" id="UP001231189"/>
    </source>
</evidence>
<evidence type="ECO:0000313" key="5">
    <source>
        <dbReference type="EMBL" id="KAK1642653.1"/>
    </source>
</evidence>
<evidence type="ECO:0000256" key="2">
    <source>
        <dbReference type="PROSITE-ProRule" id="PRU01002"/>
    </source>
</evidence>
<dbReference type="EMBL" id="JAUUTY010000004">
    <property type="protein sequence ID" value="KAK1642653.1"/>
    <property type="molecule type" value="Genomic_DNA"/>
</dbReference>
<dbReference type="PANTHER" id="PTHR34680:SF8">
    <property type="entry name" value="WRC DOMAIN-CONTAINING PROTEIN"/>
    <property type="match status" value="1"/>
</dbReference>
<dbReference type="Proteomes" id="UP001231189">
    <property type="component" value="Unassembled WGS sequence"/>
</dbReference>
<proteinExistence type="predicted"/>
<feature type="compositionally biased region" description="Acidic residues" evidence="3">
    <location>
        <begin position="303"/>
        <end position="314"/>
    </location>
</feature>
<feature type="compositionally biased region" description="Polar residues" evidence="3">
    <location>
        <begin position="178"/>
        <end position="190"/>
    </location>
</feature>
<sequence>MRIRRNASRLLGSAVCAPPRFELPPPSGFELPPPADESHLAGVVSKISSASPEPCEESFSPWDLMGQLDLSDPQEEERFVEAYSVPVPVAWQASRLFSPTMPAGSLEKEELEKEHMAVDMVNGVILELDLAEKNKAARRMARKKNESYWWRVTPEEEVHESGHGKAEVESSDPARGSGAQSWTCQKNNSKGWPCRRPVSQPGSLCRYHSDQNLPGGWKPRRKRTTALGVGEGFYYYTGFGPSRSTKRQRSVLEEPTLHAQDKEEAQLPEEHIDDTTSDPAETDQADHRVPRRDNKSMVAITGWDEEISSSDDDSALQGCNGEPAPGMIKSKSPSKKRSRKHMKARSINSLM</sequence>
<feature type="compositionally biased region" description="Basic and acidic residues" evidence="3">
    <location>
        <begin position="284"/>
        <end position="295"/>
    </location>
</feature>
<dbReference type="AlphaFoldDB" id="A0AAD8S0G9"/>
<feature type="region of interest" description="Disordered" evidence="3">
    <location>
        <begin position="155"/>
        <end position="222"/>
    </location>
</feature>
<feature type="compositionally biased region" description="Basic and acidic residues" evidence="3">
    <location>
        <begin position="250"/>
        <end position="274"/>
    </location>
</feature>
<keyword evidence="1" id="KW-0539">Nucleus</keyword>
<feature type="region of interest" description="Disordered" evidence="3">
    <location>
        <begin position="238"/>
        <end position="351"/>
    </location>
</feature>
<name>A0AAD8S0G9_LOLMU</name>
<comment type="caution">
    <text evidence="2">Lacks conserved residue(s) required for the propagation of feature annotation.</text>
</comment>
<gene>
    <name evidence="5" type="ORF">QYE76_060458</name>
</gene>
<dbReference type="PANTHER" id="PTHR34680">
    <property type="entry name" value="EXPRESSED PROTEIN"/>
    <property type="match status" value="1"/>
</dbReference>
<dbReference type="PROSITE" id="PS51667">
    <property type="entry name" value="WRC"/>
    <property type="match status" value="1"/>
</dbReference>
<organism evidence="5 6">
    <name type="scientific">Lolium multiflorum</name>
    <name type="common">Italian ryegrass</name>
    <name type="synonym">Lolium perenne subsp. multiflorum</name>
    <dbReference type="NCBI Taxonomy" id="4521"/>
    <lineage>
        <taxon>Eukaryota</taxon>
        <taxon>Viridiplantae</taxon>
        <taxon>Streptophyta</taxon>
        <taxon>Embryophyta</taxon>
        <taxon>Tracheophyta</taxon>
        <taxon>Spermatophyta</taxon>
        <taxon>Magnoliopsida</taxon>
        <taxon>Liliopsida</taxon>
        <taxon>Poales</taxon>
        <taxon>Poaceae</taxon>
        <taxon>BOP clade</taxon>
        <taxon>Pooideae</taxon>
        <taxon>Poodae</taxon>
        <taxon>Poeae</taxon>
        <taxon>Poeae Chloroplast Group 2 (Poeae type)</taxon>
        <taxon>Loliodinae</taxon>
        <taxon>Loliinae</taxon>
        <taxon>Lolium</taxon>
    </lineage>
</organism>
<keyword evidence="6" id="KW-1185">Reference proteome</keyword>
<evidence type="ECO:0000256" key="3">
    <source>
        <dbReference type="SAM" id="MobiDB-lite"/>
    </source>
</evidence>
<dbReference type="InterPro" id="IPR014977">
    <property type="entry name" value="WRC_dom"/>
</dbReference>
<feature type="compositionally biased region" description="Basic and acidic residues" evidence="3">
    <location>
        <begin position="155"/>
        <end position="168"/>
    </location>
</feature>
<comment type="caution">
    <text evidence="5">The sequence shown here is derived from an EMBL/GenBank/DDBJ whole genome shotgun (WGS) entry which is preliminary data.</text>
</comment>
<dbReference type="Pfam" id="PF08879">
    <property type="entry name" value="WRC"/>
    <property type="match status" value="1"/>
</dbReference>
<evidence type="ECO:0000259" key="4">
    <source>
        <dbReference type="PROSITE" id="PS51667"/>
    </source>
</evidence>